<dbReference type="AlphaFoldDB" id="A0A4Y2BJR5"/>
<dbReference type="Proteomes" id="UP000499080">
    <property type="component" value="Unassembled WGS sequence"/>
</dbReference>
<evidence type="ECO:0000313" key="1">
    <source>
        <dbReference type="EMBL" id="GBL91849.1"/>
    </source>
</evidence>
<proteinExistence type="predicted"/>
<evidence type="ECO:0000313" key="2">
    <source>
        <dbReference type="Proteomes" id="UP000499080"/>
    </source>
</evidence>
<dbReference type="OrthoDB" id="6759373at2759"/>
<reference evidence="1 2" key="1">
    <citation type="journal article" date="2019" name="Sci. Rep.">
        <title>Orb-weaving spider Araneus ventricosus genome elucidates the spidroin gene catalogue.</title>
        <authorList>
            <person name="Kono N."/>
            <person name="Nakamura H."/>
            <person name="Ohtoshi R."/>
            <person name="Moran D.A.P."/>
            <person name="Shinohara A."/>
            <person name="Yoshida Y."/>
            <person name="Fujiwara M."/>
            <person name="Mori M."/>
            <person name="Tomita M."/>
            <person name="Arakawa K."/>
        </authorList>
    </citation>
    <scope>NUCLEOTIDE SEQUENCE [LARGE SCALE GENOMIC DNA]</scope>
</reference>
<keyword evidence="2" id="KW-1185">Reference proteome</keyword>
<comment type="caution">
    <text evidence="1">The sequence shown here is derived from an EMBL/GenBank/DDBJ whole genome shotgun (WGS) entry which is preliminary data.</text>
</comment>
<name>A0A4Y2BJR5_ARAVE</name>
<gene>
    <name evidence="1" type="ORF">AVEN_172770_1</name>
</gene>
<accession>A0A4Y2BJR5</accession>
<sequence length="117" mass="13298">MHQSNVDPENSNIEYVAEITDSCILGLDFLQKFTFTVDLEKNEIRTGGEKMSLFSVSAQHRKRTSEGTGVLSRRLCIEGCEPCSNAEKKFRMEMDISVEALTMTTEDRWSLSEIQKV</sequence>
<protein>
    <submittedName>
        <fullName evidence="1">Uncharacterized protein</fullName>
    </submittedName>
</protein>
<dbReference type="EMBL" id="BGPR01000082">
    <property type="protein sequence ID" value="GBL91849.1"/>
    <property type="molecule type" value="Genomic_DNA"/>
</dbReference>
<organism evidence="1 2">
    <name type="scientific">Araneus ventricosus</name>
    <name type="common">Orbweaver spider</name>
    <name type="synonym">Epeira ventricosa</name>
    <dbReference type="NCBI Taxonomy" id="182803"/>
    <lineage>
        <taxon>Eukaryota</taxon>
        <taxon>Metazoa</taxon>
        <taxon>Ecdysozoa</taxon>
        <taxon>Arthropoda</taxon>
        <taxon>Chelicerata</taxon>
        <taxon>Arachnida</taxon>
        <taxon>Araneae</taxon>
        <taxon>Araneomorphae</taxon>
        <taxon>Entelegynae</taxon>
        <taxon>Araneoidea</taxon>
        <taxon>Araneidae</taxon>
        <taxon>Araneus</taxon>
    </lineage>
</organism>